<organism evidence="2 3">
    <name type="scientific">Vibrio scophthalmi LMG 19158</name>
    <dbReference type="NCBI Taxonomy" id="870967"/>
    <lineage>
        <taxon>Bacteria</taxon>
        <taxon>Pseudomonadati</taxon>
        <taxon>Pseudomonadota</taxon>
        <taxon>Gammaproteobacteria</taxon>
        <taxon>Vibrionales</taxon>
        <taxon>Vibrionaceae</taxon>
        <taxon>Vibrio</taxon>
    </lineage>
</organism>
<dbReference type="PROSITE" id="PS50943">
    <property type="entry name" value="HTH_CROC1"/>
    <property type="match status" value="1"/>
</dbReference>
<comment type="caution">
    <text evidence="2">The sequence shown here is derived from an EMBL/GenBank/DDBJ whole genome shotgun (WGS) entry which is preliminary data.</text>
</comment>
<dbReference type="AlphaFoldDB" id="F9RQM2"/>
<dbReference type="SUPFAM" id="SSF47413">
    <property type="entry name" value="lambda repressor-like DNA-binding domains"/>
    <property type="match status" value="1"/>
</dbReference>
<evidence type="ECO:0000259" key="1">
    <source>
        <dbReference type="PROSITE" id="PS50943"/>
    </source>
</evidence>
<sequence>MAIHMRGKTPSDIERETGVSKSYISRVINNKISNPKKFIKMISEHLGISEAWIVDGVGSIDCPSENNIKVFDINKNKNTNSVVIYDAENSISSGNLLGWKGFTHTPYNENSIIVTTSDFNNTDGEYILKKNGSFFIAMRVNCIYESRWLMKKTLEKIVDIYDYEVMGMIIFSIISGNIRRIEIT</sequence>
<dbReference type="InterPro" id="IPR001387">
    <property type="entry name" value="Cro/C1-type_HTH"/>
</dbReference>
<proteinExistence type="predicted"/>
<name>F9RQM2_9VIBR</name>
<feature type="domain" description="HTH cro/C1-type" evidence="1">
    <location>
        <begin position="6"/>
        <end position="53"/>
    </location>
</feature>
<evidence type="ECO:0000313" key="3">
    <source>
        <dbReference type="Proteomes" id="UP000004349"/>
    </source>
</evidence>
<dbReference type="Proteomes" id="UP000004349">
    <property type="component" value="Unassembled WGS sequence"/>
</dbReference>
<gene>
    <name evidence="2" type="ORF">VIS19158_10869</name>
</gene>
<dbReference type="CDD" id="cd00093">
    <property type="entry name" value="HTH_XRE"/>
    <property type="match status" value="1"/>
</dbReference>
<evidence type="ECO:0000313" key="2">
    <source>
        <dbReference type="EMBL" id="EGU33953.1"/>
    </source>
</evidence>
<reference evidence="2 3" key="1">
    <citation type="journal article" date="2012" name="Int. J. Syst. Evol. Microbiol.">
        <title>Vibrio caribbeanicus sp. nov., isolated from the marine sponge Scleritoderma cyanea.</title>
        <authorList>
            <person name="Hoffmann M."/>
            <person name="Monday S.R."/>
            <person name="Allard M.W."/>
            <person name="Strain E.A."/>
            <person name="Whittaker P."/>
            <person name="Naum M."/>
            <person name="McCarthy P.J."/>
            <person name="Lopez J.V."/>
            <person name="Fischer M."/>
            <person name="Brown E.W."/>
        </authorList>
    </citation>
    <scope>NUCLEOTIDE SEQUENCE [LARGE SCALE GENOMIC DNA]</scope>
    <source>
        <strain evidence="2 3">LMG 19158</strain>
    </source>
</reference>
<dbReference type="EMBL" id="AFWE01000170">
    <property type="protein sequence ID" value="EGU33953.1"/>
    <property type="molecule type" value="Genomic_DNA"/>
</dbReference>
<dbReference type="Pfam" id="PF01381">
    <property type="entry name" value="HTH_3"/>
    <property type="match status" value="1"/>
</dbReference>
<dbReference type="RefSeq" id="WP_005596740.1">
    <property type="nucleotide sequence ID" value="NZ_AFWE01000170.1"/>
</dbReference>
<protein>
    <recommendedName>
        <fullName evidence="1">HTH cro/C1-type domain-containing protein</fullName>
    </recommendedName>
</protein>
<accession>F9RQM2</accession>
<dbReference type="InterPro" id="IPR010982">
    <property type="entry name" value="Lambda_DNA-bd_dom_sf"/>
</dbReference>
<dbReference type="Gene3D" id="1.10.260.40">
    <property type="entry name" value="lambda repressor-like DNA-binding domains"/>
    <property type="match status" value="1"/>
</dbReference>
<dbReference type="GO" id="GO:0003677">
    <property type="term" value="F:DNA binding"/>
    <property type="evidence" value="ECO:0007669"/>
    <property type="project" value="InterPro"/>
</dbReference>